<dbReference type="Proteomes" id="UP000799779">
    <property type="component" value="Unassembled WGS sequence"/>
</dbReference>
<dbReference type="AlphaFoldDB" id="A0A6A5WEA0"/>
<dbReference type="PANTHER" id="PTHR43233:SF1">
    <property type="entry name" value="FAMILY N-ACETYLTRANSFERASE, PUTATIVE (AFU_ORTHOLOGUE AFUA_6G03350)-RELATED"/>
    <property type="match status" value="1"/>
</dbReference>
<feature type="domain" description="N-acetyltransferase" evidence="1">
    <location>
        <begin position="76"/>
        <end position="147"/>
    </location>
</feature>
<gene>
    <name evidence="2" type="ORF">P154DRAFT_437670</name>
</gene>
<dbReference type="GO" id="GO:0016747">
    <property type="term" value="F:acyltransferase activity, transferring groups other than amino-acyl groups"/>
    <property type="evidence" value="ECO:0007669"/>
    <property type="project" value="InterPro"/>
</dbReference>
<proteinExistence type="predicted"/>
<dbReference type="InterPro" id="IPR053144">
    <property type="entry name" value="Acetyltransferase_Butenolide"/>
</dbReference>
<dbReference type="PANTHER" id="PTHR43233">
    <property type="entry name" value="FAMILY N-ACETYLTRANSFERASE, PUTATIVE (AFU_ORTHOLOGUE AFUA_6G03350)-RELATED"/>
    <property type="match status" value="1"/>
</dbReference>
<sequence>MDHQEWTRTIKNRNFLVSTQKDLLPVSFVQRVLDDPDVFWTTASSEAATKTIIENSCVLGLYEVHDAEGSPGPTRTPIGMARLITDYVSFAYLTDVFLVQKHRGLGLGNWVIHCVRDVALRIPDLRWLMLMTGSEAAQRLYQREFGMSPLAEHDHLVAMGARKVALQAVGSRAPNTGETGA</sequence>
<evidence type="ECO:0000259" key="1">
    <source>
        <dbReference type="Pfam" id="PF00583"/>
    </source>
</evidence>
<dbReference type="EMBL" id="ML977597">
    <property type="protein sequence ID" value="KAF1999224.1"/>
    <property type="molecule type" value="Genomic_DNA"/>
</dbReference>
<organism evidence="2 3">
    <name type="scientific">Amniculicola lignicola CBS 123094</name>
    <dbReference type="NCBI Taxonomy" id="1392246"/>
    <lineage>
        <taxon>Eukaryota</taxon>
        <taxon>Fungi</taxon>
        <taxon>Dikarya</taxon>
        <taxon>Ascomycota</taxon>
        <taxon>Pezizomycotina</taxon>
        <taxon>Dothideomycetes</taxon>
        <taxon>Pleosporomycetidae</taxon>
        <taxon>Pleosporales</taxon>
        <taxon>Amniculicolaceae</taxon>
        <taxon>Amniculicola</taxon>
    </lineage>
</organism>
<name>A0A6A5WEA0_9PLEO</name>
<dbReference type="SUPFAM" id="SSF55729">
    <property type="entry name" value="Acyl-CoA N-acyltransferases (Nat)"/>
    <property type="match status" value="1"/>
</dbReference>
<dbReference type="OrthoDB" id="10039976at2759"/>
<evidence type="ECO:0000313" key="2">
    <source>
        <dbReference type="EMBL" id="KAF1999224.1"/>
    </source>
</evidence>
<dbReference type="InterPro" id="IPR016181">
    <property type="entry name" value="Acyl_CoA_acyltransferase"/>
</dbReference>
<keyword evidence="3" id="KW-1185">Reference proteome</keyword>
<dbReference type="Gene3D" id="3.40.630.30">
    <property type="match status" value="1"/>
</dbReference>
<dbReference type="Pfam" id="PF00583">
    <property type="entry name" value="Acetyltransf_1"/>
    <property type="match status" value="1"/>
</dbReference>
<reference evidence="2" key="1">
    <citation type="journal article" date="2020" name="Stud. Mycol.">
        <title>101 Dothideomycetes genomes: a test case for predicting lifestyles and emergence of pathogens.</title>
        <authorList>
            <person name="Haridas S."/>
            <person name="Albert R."/>
            <person name="Binder M."/>
            <person name="Bloem J."/>
            <person name="Labutti K."/>
            <person name="Salamov A."/>
            <person name="Andreopoulos B."/>
            <person name="Baker S."/>
            <person name="Barry K."/>
            <person name="Bills G."/>
            <person name="Bluhm B."/>
            <person name="Cannon C."/>
            <person name="Castanera R."/>
            <person name="Culley D."/>
            <person name="Daum C."/>
            <person name="Ezra D."/>
            <person name="Gonzalez J."/>
            <person name="Henrissat B."/>
            <person name="Kuo A."/>
            <person name="Liang C."/>
            <person name="Lipzen A."/>
            <person name="Lutzoni F."/>
            <person name="Magnuson J."/>
            <person name="Mondo S."/>
            <person name="Nolan M."/>
            <person name="Ohm R."/>
            <person name="Pangilinan J."/>
            <person name="Park H.-J."/>
            <person name="Ramirez L."/>
            <person name="Alfaro M."/>
            <person name="Sun H."/>
            <person name="Tritt A."/>
            <person name="Yoshinaga Y."/>
            <person name="Zwiers L.-H."/>
            <person name="Turgeon B."/>
            <person name="Goodwin S."/>
            <person name="Spatafora J."/>
            <person name="Crous P."/>
            <person name="Grigoriev I."/>
        </authorList>
    </citation>
    <scope>NUCLEOTIDE SEQUENCE</scope>
    <source>
        <strain evidence="2">CBS 123094</strain>
    </source>
</reference>
<dbReference type="InterPro" id="IPR000182">
    <property type="entry name" value="GNAT_dom"/>
</dbReference>
<keyword evidence="2" id="KW-0808">Transferase</keyword>
<protein>
    <submittedName>
        <fullName evidence="2">Acetyltransferase</fullName>
    </submittedName>
</protein>
<evidence type="ECO:0000313" key="3">
    <source>
        <dbReference type="Proteomes" id="UP000799779"/>
    </source>
</evidence>
<accession>A0A6A5WEA0</accession>